<proteinExistence type="predicted"/>
<gene>
    <name evidence="2" type="primary">TPC1A_1</name>
    <name evidence="4 5" type="synonym">LOC105263667</name>
    <name evidence="2" type="ORF">g.43098</name>
</gene>
<accession>A0A9R1SW98</accession>
<evidence type="ECO:0000313" key="4">
    <source>
        <dbReference type="RefSeq" id="XP_011298321.1"/>
    </source>
</evidence>
<name>A0A0C9RWH0_9HYME</name>
<dbReference type="RefSeq" id="XP_011298321.1">
    <property type="nucleotide sequence ID" value="XM_011300019.1"/>
</dbReference>
<accession>A0A0C9RWH0</accession>
<evidence type="ECO:0000313" key="5">
    <source>
        <dbReference type="RefSeq" id="XP_011298330.1"/>
    </source>
</evidence>
<evidence type="ECO:0000256" key="1">
    <source>
        <dbReference type="SAM" id="MobiDB-lite"/>
    </source>
</evidence>
<feature type="compositionally biased region" description="Acidic residues" evidence="1">
    <location>
        <begin position="134"/>
        <end position="143"/>
    </location>
</feature>
<reference evidence="2" key="1">
    <citation type="submission" date="2015-01" db="EMBL/GenBank/DDBJ databases">
        <title>Transcriptome Assembly of Fopius arisanus.</title>
        <authorList>
            <person name="Geib S."/>
        </authorList>
    </citation>
    <scope>NUCLEOTIDE SEQUENCE</scope>
</reference>
<protein>
    <submittedName>
        <fullName evidence="2">TPC1A_1 protein</fullName>
    </submittedName>
    <submittedName>
        <fullName evidence="4 5">Uncharacterized protein isoform X1</fullName>
    </submittedName>
</protein>
<sequence>MKKCWRFIEYDRGSCSITLEMLRCAVEELEKRRALVSSKMIGDHLKRFYPIEQNPDDLKIELKDMLDHAVSIGILSRFRKDTYCTSTFRQEAYNYKTDFSAFWERYYKKRPGRRLRSTRLVSRGRTSPSYTNSSEEESDSDSY</sequence>
<reference evidence="4 5" key="2">
    <citation type="submission" date="2025-04" db="UniProtKB">
        <authorList>
            <consortium name="RefSeq"/>
        </authorList>
    </citation>
    <scope>IDENTIFICATION</scope>
    <source>
        <strain evidence="4 5">USDA-PBARC FA_bdor</strain>
        <tissue evidence="4 5">Whole organism</tissue>
    </source>
</reference>
<evidence type="ECO:0000313" key="2">
    <source>
        <dbReference type="EMBL" id="JAG81908.1"/>
    </source>
</evidence>
<keyword evidence="3" id="KW-1185">Reference proteome</keyword>
<accession>A0A9R1TW64</accession>
<dbReference type="RefSeq" id="XP_011298330.1">
    <property type="nucleotide sequence ID" value="XM_011300028.1"/>
</dbReference>
<dbReference type="KEGG" id="fas:105263667"/>
<dbReference type="EMBL" id="GBYB01012141">
    <property type="protein sequence ID" value="JAG81908.1"/>
    <property type="molecule type" value="Transcribed_RNA"/>
</dbReference>
<organism evidence="2">
    <name type="scientific">Fopius arisanus</name>
    <dbReference type="NCBI Taxonomy" id="64838"/>
    <lineage>
        <taxon>Eukaryota</taxon>
        <taxon>Metazoa</taxon>
        <taxon>Ecdysozoa</taxon>
        <taxon>Arthropoda</taxon>
        <taxon>Hexapoda</taxon>
        <taxon>Insecta</taxon>
        <taxon>Pterygota</taxon>
        <taxon>Neoptera</taxon>
        <taxon>Endopterygota</taxon>
        <taxon>Hymenoptera</taxon>
        <taxon>Apocrita</taxon>
        <taxon>Ichneumonoidea</taxon>
        <taxon>Braconidae</taxon>
        <taxon>Opiinae</taxon>
        <taxon>Fopius</taxon>
    </lineage>
</organism>
<dbReference type="GeneID" id="105263667"/>
<dbReference type="OrthoDB" id="7693638at2759"/>
<dbReference type="Proteomes" id="UP000694866">
    <property type="component" value="Unplaced"/>
</dbReference>
<dbReference type="AlphaFoldDB" id="A0A0C9RWH0"/>
<feature type="region of interest" description="Disordered" evidence="1">
    <location>
        <begin position="117"/>
        <end position="143"/>
    </location>
</feature>
<evidence type="ECO:0000313" key="3">
    <source>
        <dbReference type="Proteomes" id="UP000694866"/>
    </source>
</evidence>